<sequence length="302" mass="34187">MTEPLFTVVIPTFNREHLIEGTINSVLKQDLQDFEIVIVDDGSNDNPGRVVARFNDDRMRLIRQPNAGGGAARNNGIQNARGQYIAFLDSDDSFLPNKLSRCAREFPISDDLVLYSAMNVDRGVEKFWIRPDRAIRENEDVGEYLFCANQLIQTSTIVLSTKLAKRVMFDPTLRRGQDLDFCIRLQAAGAKFRMIEEPLTIWLDNTEAGRTSYVSGYESSSKWLEKCQHLLTRKALLGYRATVLGYHLAPVKPFAAAADFFKGWAFAGVSSRTIARQLLRAYMPRAMYRAIVNSFVARFGRV</sequence>
<dbReference type="Pfam" id="PF00535">
    <property type="entry name" value="Glycos_transf_2"/>
    <property type="match status" value="1"/>
</dbReference>
<proteinExistence type="predicted"/>
<dbReference type="InterPro" id="IPR029044">
    <property type="entry name" value="Nucleotide-diphossugar_trans"/>
</dbReference>
<dbReference type="CDD" id="cd00761">
    <property type="entry name" value="Glyco_tranf_GTA_type"/>
    <property type="match status" value="1"/>
</dbReference>
<protein>
    <submittedName>
        <fullName evidence="2">Glycosyl transferase</fullName>
    </submittedName>
</protein>
<feature type="domain" description="Glycosyltransferase 2-like" evidence="1">
    <location>
        <begin position="7"/>
        <end position="131"/>
    </location>
</feature>
<keyword evidence="2" id="KW-0808">Transferase</keyword>
<evidence type="ECO:0000313" key="2">
    <source>
        <dbReference type="EMBL" id="PZM15567.1"/>
    </source>
</evidence>
<dbReference type="PANTHER" id="PTHR22916">
    <property type="entry name" value="GLYCOSYLTRANSFERASE"/>
    <property type="match status" value="1"/>
</dbReference>
<dbReference type="GO" id="GO:0016758">
    <property type="term" value="F:hexosyltransferase activity"/>
    <property type="evidence" value="ECO:0007669"/>
    <property type="project" value="UniProtKB-ARBA"/>
</dbReference>
<dbReference type="Proteomes" id="UP000248925">
    <property type="component" value="Unassembled WGS sequence"/>
</dbReference>
<dbReference type="OrthoDB" id="9794124at2"/>
<dbReference type="InterPro" id="IPR001173">
    <property type="entry name" value="Glyco_trans_2-like"/>
</dbReference>
<dbReference type="AlphaFoldDB" id="A0A2W4CSE3"/>
<dbReference type="EMBL" id="PCDP01000019">
    <property type="protein sequence ID" value="PZM15567.1"/>
    <property type="molecule type" value="Genomic_DNA"/>
</dbReference>
<dbReference type="RefSeq" id="WP_111159567.1">
    <property type="nucleotide sequence ID" value="NZ_PCDP01000019.1"/>
</dbReference>
<name>A0A2W4CSE3_9HYPH</name>
<dbReference type="Gene3D" id="3.90.550.10">
    <property type="entry name" value="Spore Coat Polysaccharide Biosynthesis Protein SpsA, Chain A"/>
    <property type="match status" value="1"/>
</dbReference>
<organism evidence="2 3">
    <name type="scientific">Rhizobium tubonense</name>
    <dbReference type="NCBI Taxonomy" id="484088"/>
    <lineage>
        <taxon>Bacteria</taxon>
        <taxon>Pseudomonadati</taxon>
        <taxon>Pseudomonadota</taxon>
        <taxon>Alphaproteobacteria</taxon>
        <taxon>Hyphomicrobiales</taxon>
        <taxon>Rhizobiaceae</taxon>
        <taxon>Rhizobium/Agrobacterium group</taxon>
        <taxon>Rhizobium</taxon>
    </lineage>
</organism>
<dbReference type="SUPFAM" id="SSF53448">
    <property type="entry name" value="Nucleotide-diphospho-sugar transferases"/>
    <property type="match status" value="1"/>
</dbReference>
<reference evidence="2 3" key="1">
    <citation type="journal article" date="2018" name="Sci. Rep.">
        <title>Rhizobium tumorigenes sp. nov., a novel plant tumorigenic bacterium isolated from cane gall tumors on thornless blackberry.</title>
        <authorList>
            <person name="Kuzmanovi N."/>
            <person name="Smalla K."/>
            <person name="Gronow S."/>
            <person name="PuBawska J."/>
        </authorList>
    </citation>
    <scope>NUCLEOTIDE SEQUENCE [LARGE SCALE GENOMIC DNA]</scope>
    <source>
        <strain evidence="2 3">CCBAU 85046</strain>
    </source>
</reference>
<comment type="caution">
    <text evidence="2">The sequence shown here is derived from an EMBL/GenBank/DDBJ whole genome shotgun (WGS) entry which is preliminary data.</text>
</comment>
<gene>
    <name evidence="2" type="ORF">CPY51_07005</name>
</gene>
<evidence type="ECO:0000259" key="1">
    <source>
        <dbReference type="Pfam" id="PF00535"/>
    </source>
</evidence>
<dbReference type="PANTHER" id="PTHR22916:SF3">
    <property type="entry name" value="UDP-GLCNAC:BETAGAL BETA-1,3-N-ACETYLGLUCOSAMINYLTRANSFERASE-LIKE PROTEIN 1"/>
    <property type="match status" value="1"/>
</dbReference>
<evidence type="ECO:0000313" key="3">
    <source>
        <dbReference type="Proteomes" id="UP000248925"/>
    </source>
</evidence>
<keyword evidence="3" id="KW-1185">Reference proteome</keyword>
<accession>A0A2W4CSE3</accession>